<feature type="domain" description="Multi-ubiquitin" evidence="1">
    <location>
        <begin position="22"/>
        <end position="86"/>
    </location>
</feature>
<gene>
    <name evidence="2" type="ORF">GXW74_25345</name>
</gene>
<protein>
    <recommendedName>
        <fullName evidence="1">Multi-ubiquitin domain-containing protein</fullName>
    </recommendedName>
</protein>
<sequence>MEAHKEGAARPESYRVEVADERLDFRDFQVDDPKPLGRQILAAAGASPVEEFSLFAILPGGDFEDVRLHEPFELRGRGAERFVMFRTDRDFKFEIDGRHLSWGKPVISGTILRRLADVQPGYDLYLEVRGGQDVKVLDDSVVRLDASGIERFLTVIKDTTEGRSALPASDATFLADNGIAYELVAEGGQPGVVLKEFPLPAGRYNRERADILVLLPPGYPDACPDMFYAAPWICFPDGRSPLNADVEQVFAGLRWQRWSRHSQEWRAGIDGLRTMVARIRHALEVSK</sequence>
<evidence type="ECO:0000259" key="1">
    <source>
        <dbReference type="Pfam" id="PF14452"/>
    </source>
</evidence>
<dbReference type="AlphaFoldDB" id="A0A9X9XJE1"/>
<evidence type="ECO:0000313" key="2">
    <source>
        <dbReference type="EMBL" id="MBR0683827.1"/>
    </source>
</evidence>
<dbReference type="Proteomes" id="UP001138709">
    <property type="component" value="Unassembled WGS sequence"/>
</dbReference>
<dbReference type="InterPro" id="IPR027802">
    <property type="entry name" value="Multi-ubiquitin_dom"/>
</dbReference>
<dbReference type="Pfam" id="PF14462">
    <property type="entry name" value="Prok-E2_E"/>
    <property type="match status" value="1"/>
</dbReference>
<feature type="domain" description="Multi-ubiquitin" evidence="1">
    <location>
        <begin position="91"/>
        <end position="154"/>
    </location>
</feature>
<organism evidence="2 3">
    <name type="scientific">Neoroseomonas eburnea</name>
    <dbReference type="NCBI Taxonomy" id="1346889"/>
    <lineage>
        <taxon>Bacteria</taxon>
        <taxon>Pseudomonadati</taxon>
        <taxon>Pseudomonadota</taxon>
        <taxon>Alphaproteobacteria</taxon>
        <taxon>Acetobacterales</taxon>
        <taxon>Acetobacteraceae</taxon>
        <taxon>Neoroseomonas</taxon>
    </lineage>
</organism>
<dbReference type="RefSeq" id="WP_211849390.1">
    <property type="nucleotide sequence ID" value="NZ_JAAEDL010000043.1"/>
</dbReference>
<dbReference type="EMBL" id="JAAEDL010000043">
    <property type="protein sequence ID" value="MBR0683827.1"/>
    <property type="molecule type" value="Genomic_DNA"/>
</dbReference>
<evidence type="ECO:0000313" key="3">
    <source>
        <dbReference type="Proteomes" id="UP001138709"/>
    </source>
</evidence>
<accession>A0A9X9XJE1</accession>
<comment type="caution">
    <text evidence="2">The sequence shown here is derived from an EMBL/GenBank/DDBJ whole genome shotgun (WGS) entry which is preliminary data.</text>
</comment>
<name>A0A9X9XJE1_9PROT</name>
<proteinExistence type="predicted"/>
<dbReference type="Pfam" id="PF14452">
    <property type="entry name" value="Multi_ubiq"/>
    <property type="match status" value="2"/>
</dbReference>
<keyword evidence="3" id="KW-1185">Reference proteome</keyword>
<reference evidence="2" key="1">
    <citation type="submission" date="2020-01" db="EMBL/GenBank/DDBJ databases">
        <authorList>
            <person name="Rat A."/>
        </authorList>
    </citation>
    <scope>NUCLEOTIDE SEQUENCE</scope>
    <source>
        <strain evidence="2">LMG 31228</strain>
    </source>
</reference>
<dbReference type="InterPro" id="IPR025701">
    <property type="entry name" value="UBQ-conjugat_E2_E"/>
</dbReference>
<reference evidence="2" key="2">
    <citation type="journal article" date="2021" name="Syst. Appl. Microbiol.">
        <title>Roseomonas hellenica sp. nov., isolated from roots of wild-growing Alkanna tinctoria.</title>
        <authorList>
            <person name="Rat A."/>
            <person name="Naranjo H.D."/>
            <person name="Lebbe L."/>
            <person name="Cnockaert M."/>
            <person name="Krigas N."/>
            <person name="Grigoriadou K."/>
            <person name="Maloupa E."/>
            <person name="Willems A."/>
        </authorList>
    </citation>
    <scope>NUCLEOTIDE SEQUENCE</scope>
    <source>
        <strain evidence="2">LMG 31228</strain>
    </source>
</reference>